<dbReference type="InterPro" id="IPR013130">
    <property type="entry name" value="Fe3_Rdtase_TM_dom"/>
</dbReference>
<keyword evidence="13" id="KW-0560">Oxidoreductase</keyword>
<feature type="domain" description="FAD-binding FR-type" evidence="22">
    <location>
        <begin position="1319"/>
        <end position="1426"/>
    </location>
</feature>
<keyword evidence="12 20" id="KW-1133">Transmembrane helix</keyword>
<dbReference type="PANTHER" id="PTHR11972:SF208">
    <property type="entry name" value="DUAL OXIDASE-LIKE PROTEIN"/>
    <property type="match status" value="1"/>
</dbReference>
<keyword evidence="5" id="KW-0285">Flavoprotein</keyword>
<dbReference type="Proteomes" id="UP001186944">
    <property type="component" value="Unassembled WGS sequence"/>
</dbReference>
<evidence type="ECO:0000256" key="5">
    <source>
        <dbReference type="ARBA" id="ARBA00022630"/>
    </source>
</evidence>
<evidence type="ECO:0000256" key="12">
    <source>
        <dbReference type="ARBA" id="ARBA00022989"/>
    </source>
</evidence>
<evidence type="ECO:0000256" key="19">
    <source>
        <dbReference type="PIRSR" id="PIRSR619791-2"/>
    </source>
</evidence>
<evidence type="ECO:0000313" key="23">
    <source>
        <dbReference type="EMBL" id="KAK3098182.1"/>
    </source>
</evidence>
<reference evidence="23" key="1">
    <citation type="submission" date="2019-08" db="EMBL/GenBank/DDBJ databases">
        <title>The improved chromosome-level genome for the pearl oyster Pinctada fucata martensii using PacBio sequencing and Hi-C.</title>
        <authorList>
            <person name="Zheng Z."/>
        </authorList>
    </citation>
    <scope>NUCLEOTIDE SEQUENCE</scope>
    <source>
        <strain evidence="23">ZZ-2019</strain>
        <tissue evidence="23">Adductor muscle</tissue>
    </source>
</reference>
<evidence type="ECO:0000256" key="16">
    <source>
        <dbReference type="ARBA" id="ARBA00023324"/>
    </source>
</evidence>
<evidence type="ECO:0000256" key="17">
    <source>
        <dbReference type="ARBA" id="ARBA00047455"/>
    </source>
</evidence>
<dbReference type="Gene3D" id="3.40.50.80">
    <property type="entry name" value="Nucleotide-binding domain of ferredoxin-NADP reductase (FNR) module"/>
    <property type="match status" value="1"/>
</dbReference>
<evidence type="ECO:0000256" key="15">
    <source>
        <dbReference type="ARBA" id="ARBA00023180"/>
    </source>
</evidence>
<dbReference type="PROSITE" id="PS50292">
    <property type="entry name" value="PEROXIDASE_3"/>
    <property type="match status" value="1"/>
</dbReference>
<dbReference type="GO" id="GO:0006979">
    <property type="term" value="P:response to oxidative stress"/>
    <property type="evidence" value="ECO:0007669"/>
    <property type="project" value="InterPro"/>
</dbReference>
<dbReference type="InterPro" id="IPR013112">
    <property type="entry name" value="FAD-bd_8"/>
</dbReference>
<dbReference type="CDD" id="cd00051">
    <property type="entry name" value="EFh"/>
    <property type="match status" value="1"/>
</dbReference>
<dbReference type="SUPFAM" id="SSF48113">
    <property type="entry name" value="Heme-dependent peroxidases"/>
    <property type="match status" value="1"/>
</dbReference>
<evidence type="ECO:0000256" key="1">
    <source>
        <dbReference type="ARBA" id="ARBA00004424"/>
    </source>
</evidence>
<evidence type="ECO:0000256" key="13">
    <source>
        <dbReference type="ARBA" id="ARBA00023002"/>
    </source>
</evidence>
<dbReference type="GO" id="GO:0020037">
    <property type="term" value="F:heme binding"/>
    <property type="evidence" value="ECO:0007669"/>
    <property type="project" value="InterPro"/>
</dbReference>
<feature type="domain" description="EF-hand" evidence="21">
    <location>
        <begin position="925"/>
        <end position="960"/>
    </location>
</feature>
<evidence type="ECO:0000313" key="24">
    <source>
        <dbReference type="Proteomes" id="UP001186944"/>
    </source>
</evidence>
<evidence type="ECO:0000259" key="22">
    <source>
        <dbReference type="PROSITE" id="PS51384"/>
    </source>
</evidence>
<evidence type="ECO:0000256" key="6">
    <source>
        <dbReference type="ARBA" id="ARBA00022692"/>
    </source>
</evidence>
<dbReference type="PRINTS" id="PR00457">
    <property type="entry name" value="ANPEROXIDASE"/>
</dbReference>
<evidence type="ECO:0000256" key="20">
    <source>
        <dbReference type="SAM" id="Phobius"/>
    </source>
</evidence>
<dbReference type="GO" id="GO:0016175">
    <property type="term" value="F:superoxide-generating NAD(P)H oxidase activity"/>
    <property type="evidence" value="ECO:0007669"/>
    <property type="project" value="UniProtKB-ARBA"/>
</dbReference>
<evidence type="ECO:0000256" key="8">
    <source>
        <dbReference type="ARBA" id="ARBA00022737"/>
    </source>
</evidence>
<evidence type="ECO:0000256" key="2">
    <source>
        <dbReference type="ARBA" id="ARBA00005644"/>
    </source>
</evidence>
<comment type="catalytic activity">
    <reaction evidence="18">
        <text>NADPH + O2 + H(+) = H2O2 + NADP(+)</text>
        <dbReference type="Rhea" id="RHEA:11260"/>
        <dbReference type="ChEBI" id="CHEBI:15378"/>
        <dbReference type="ChEBI" id="CHEBI:15379"/>
        <dbReference type="ChEBI" id="CHEBI:16240"/>
        <dbReference type="ChEBI" id="CHEBI:57783"/>
        <dbReference type="ChEBI" id="CHEBI:58349"/>
        <dbReference type="EC" id="1.6.3.1"/>
    </reaction>
</comment>
<dbReference type="SFLD" id="SFLDS00052">
    <property type="entry name" value="Ferric_Reductase_Domain"/>
    <property type="match status" value="1"/>
</dbReference>
<dbReference type="SUPFAM" id="SSF47473">
    <property type="entry name" value="EF-hand"/>
    <property type="match status" value="1"/>
</dbReference>
<dbReference type="GO" id="GO:0043020">
    <property type="term" value="C:NADPH oxidase complex"/>
    <property type="evidence" value="ECO:0007669"/>
    <property type="project" value="TreeGrafter"/>
</dbReference>
<evidence type="ECO:0000259" key="21">
    <source>
        <dbReference type="PROSITE" id="PS50222"/>
    </source>
</evidence>
<dbReference type="GO" id="GO:0042744">
    <property type="term" value="P:hydrogen peroxide catabolic process"/>
    <property type="evidence" value="ECO:0007669"/>
    <property type="project" value="UniProtKB-KW"/>
</dbReference>
<dbReference type="GO" id="GO:0042554">
    <property type="term" value="P:superoxide anion generation"/>
    <property type="evidence" value="ECO:0007669"/>
    <property type="project" value="TreeGrafter"/>
</dbReference>
<comment type="similarity">
    <text evidence="2">In the N-terminal section; belongs to the peroxidase family.</text>
</comment>
<dbReference type="PROSITE" id="PS00018">
    <property type="entry name" value="EF_HAND_1"/>
    <property type="match status" value="1"/>
</dbReference>
<feature type="transmembrane region" description="Helical" evidence="20">
    <location>
        <begin position="1274"/>
        <end position="1291"/>
    </location>
</feature>
<dbReference type="GO" id="GO:0009886">
    <property type="term" value="P:post-embryonic animal morphogenesis"/>
    <property type="evidence" value="ECO:0007669"/>
    <property type="project" value="UniProtKB-ARBA"/>
</dbReference>
<keyword evidence="24" id="KW-1185">Reference proteome</keyword>
<dbReference type="SFLD" id="SFLDG01169">
    <property type="entry name" value="NADPH_oxidase_subgroup_(NOX)"/>
    <property type="match status" value="1"/>
</dbReference>
<evidence type="ECO:0000256" key="3">
    <source>
        <dbReference type="ARBA" id="ARBA00012698"/>
    </source>
</evidence>
<dbReference type="SMART" id="SM00054">
    <property type="entry name" value="EFh"/>
    <property type="match status" value="2"/>
</dbReference>
<dbReference type="PANTHER" id="PTHR11972">
    <property type="entry name" value="NADPH OXIDASE"/>
    <property type="match status" value="1"/>
</dbReference>
<evidence type="ECO:0000256" key="11">
    <source>
        <dbReference type="ARBA" id="ARBA00022857"/>
    </source>
</evidence>
<dbReference type="InterPro" id="IPR018247">
    <property type="entry name" value="EF_Hand_1_Ca_BS"/>
</dbReference>
<dbReference type="PROSITE" id="PS50222">
    <property type="entry name" value="EF_HAND_2"/>
    <property type="match status" value="2"/>
</dbReference>
<name>A0AA88YF25_PINIB</name>
<evidence type="ECO:0000256" key="7">
    <source>
        <dbReference type="ARBA" id="ARBA00022723"/>
    </source>
</evidence>
<protein>
    <recommendedName>
        <fullName evidence="3">NAD(P)H oxidase (H2O2-forming)</fullName>
        <ecNumber evidence="3">1.6.3.1</ecNumber>
    </recommendedName>
</protein>
<keyword evidence="14 20" id="KW-0472">Membrane</keyword>
<feature type="transmembrane region" description="Helical" evidence="20">
    <location>
        <begin position="1233"/>
        <end position="1262"/>
    </location>
</feature>
<organism evidence="23 24">
    <name type="scientific">Pinctada imbricata</name>
    <name type="common">Atlantic pearl-oyster</name>
    <name type="synonym">Pinctada martensii</name>
    <dbReference type="NCBI Taxonomy" id="66713"/>
    <lineage>
        <taxon>Eukaryota</taxon>
        <taxon>Metazoa</taxon>
        <taxon>Spiralia</taxon>
        <taxon>Lophotrochozoa</taxon>
        <taxon>Mollusca</taxon>
        <taxon>Bivalvia</taxon>
        <taxon>Autobranchia</taxon>
        <taxon>Pteriomorphia</taxon>
        <taxon>Pterioida</taxon>
        <taxon>Pterioidea</taxon>
        <taxon>Pteriidae</taxon>
        <taxon>Pinctada</taxon>
    </lineage>
</organism>
<sequence>MGGIRILIELNSNDKYSNRELQRQMRYVNIYCTHLEKKKPTFTPNSRALSKLSKFTGRADLHLRAEWTYNGPSVPWSECSAVRVFHGPSSPVTYSSDSIVSDIRHRATDIRHRASDIRHRASDIRHRASDIRHRASDIRHRASRIRLYQIVSYHGQLIRRSPPAYSDGVFEPAGRGRPNPLDISTAAHSGQAGLGSARGRNAMLVYYGQQLVEEVLDVQRPGCPFEYENIPVPKGHPRFDVNDLGNVAIPFLRSRYDSRTGYSPNNPRQQINEISAYLDGTLFYGPGKAWTDAIREFRGGRLLADNSSKPLQEQFPAPNDFRLPFANPPPPRDHYLKSNTRFFRIGNIRGFENPFQLTFGVIWFRWHNHVAAELAIQNPNWDDELLFNNARKRVIAHHQKISMYDWLPRFLSIDKSGNLFNIPPYYRNDSDSESIYLFNGYDAEVHPGIAQEFQTAAMRFGHTLVPPGVWLRGASSGGICDWRMLTSSVGDRTRTVNALRLCNTYFNGQETVEPMMDDLIRGMSSTLSEREDPILVADLREHVFGSLDFSRRDLAALNIQRAREHGVSDYNTVREAYKLPKLTDWNEINGDTDIQNGAIANLKALYDNRNESIDDIDLFTGGLLETTLNGPGPLFQRILLDQFMRLRHGDRFWFENTDSRFRQFNNSEIEYIRQVTLKDIITNVTNIDPNDLPDDIFIHNNASDPCPQPLQIAADTYQLNNGTLVTENCTGLRHYDYFTGSAGPYITTFTSIALCIPAKEWMGYREGMRRIMLILERSKNQILVKDLLGQTLRIIDLVEENVVNILLSAAGKKRKLMSIRVEGYIDLVLRFDSNDERLIFEDAFMIFLKQLNIKYTTLENETDKSIFKAAKTKAMRDKELADFFRIFTAKVFDGGLKPFVPEEQLTMQKMSLTRYEFADVLGLKADSAFIDHMFKLVDKDGNGFIGFQEFMDFFFLMSEGDANKKASLIFNMYDNGNKGHLTKKDFSSMIMSLMDLSDNSNSLTEKERSEMIDTIYDSAGLKGKKGMDLKTFKDIFLHKDYSPVLDQATLPLEETPPPRPKSNVSIRTEDKPIYPSKFWQRLYSVRSFFETRRLDIFWLILYTLVTAGIFIERAQYYTNEREHGGLRRIAGWGVSITRGAASVMMFTYTSLMVTMCRNIITHLRESIFHRFIPFDSAHLFHKYIASIAILFTVVHCVGHGFNFYHICTQPPADVSCYFREYKRFTDVLPTFSYWAFGTITGMTGIILVYIVIYMVIFALPYARRHLHNMFNFTHKFYILLYIFMFLHGAGRLVQPPYFHYFFLGPALVFIFDKSLTLRRRKRELKVLKTEILPSDVLSLTFKKPLDFNYISGQWVRIACPALSRSEYHPFTLTSAPHEDTISLHIRAVGPWTMNLRSIFDKANTANSKVVEPKLFLDGPFGEGHQDWYKYPVSVLVGGGIGVTPFASILKDIVHKVSNSKGSFNCKKIYFLWVTRTQKQFEWFTDIIREVEKKDKHNLVDIHIFVTQFKHQYDLRTTMLYICERHFQKLAGKSLLTGLRSITHFGRPRFYDFFNSLSREYPKESKIGVFSCGPLPMSLAVEKACSDVAKLQQRSSFIHHHENF</sequence>
<dbReference type="EC" id="1.6.3.1" evidence="3"/>
<comment type="catalytic activity">
    <reaction evidence="17">
        <text>NADH + O2 + H(+) = H2O2 + NAD(+)</text>
        <dbReference type="Rhea" id="RHEA:11264"/>
        <dbReference type="ChEBI" id="CHEBI:15378"/>
        <dbReference type="ChEBI" id="CHEBI:15379"/>
        <dbReference type="ChEBI" id="CHEBI:16240"/>
        <dbReference type="ChEBI" id="CHEBI:57540"/>
        <dbReference type="ChEBI" id="CHEBI:57945"/>
        <dbReference type="EC" id="1.6.3.1"/>
    </reaction>
</comment>
<dbReference type="FunFam" id="3.40.50.80:FF:000020">
    <property type="entry name" value="Dual oxidase 1"/>
    <property type="match status" value="1"/>
</dbReference>
<dbReference type="InterPro" id="IPR017938">
    <property type="entry name" value="Riboflavin_synthase-like_b-brl"/>
</dbReference>
<keyword evidence="9" id="KW-0274">FAD</keyword>
<dbReference type="InterPro" id="IPR019791">
    <property type="entry name" value="Haem_peroxidase_animal"/>
</dbReference>
<dbReference type="GO" id="GO:0042742">
    <property type="term" value="P:defense response to bacterium"/>
    <property type="evidence" value="ECO:0007669"/>
    <property type="project" value="UniProtKB-ARBA"/>
</dbReference>
<dbReference type="InterPro" id="IPR050369">
    <property type="entry name" value="RBOH/FRE"/>
</dbReference>
<feature type="binding site" description="axial binding residue" evidence="19">
    <location>
        <position position="462"/>
    </location>
    <ligand>
        <name>heme b</name>
        <dbReference type="ChEBI" id="CHEBI:60344"/>
    </ligand>
    <ligandPart>
        <name>Fe</name>
        <dbReference type="ChEBI" id="CHEBI:18248"/>
    </ligandPart>
</feature>
<dbReference type="InterPro" id="IPR017927">
    <property type="entry name" value="FAD-bd_FR_type"/>
</dbReference>
<keyword evidence="19" id="KW-0349">Heme</keyword>
<dbReference type="InterPro" id="IPR013121">
    <property type="entry name" value="Fe_red_NAD-bd_6"/>
</dbReference>
<dbReference type="InterPro" id="IPR037120">
    <property type="entry name" value="Haem_peroxidase_sf_animal"/>
</dbReference>
<dbReference type="Pfam" id="PF01794">
    <property type="entry name" value="Ferric_reduct"/>
    <property type="match status" value="1"/>
</dbReference>
<accession>A0AA88YF25</accession>
<dbReference type="GO" id="GO:0042303">
    <property type="term" value="P:molting cycle"/>
    <property type="evidence" value="ECO:0007669"/>
    <property type="project" value="UniProtKB-ARBA"/>
</dbReference>
<keyword evidence="10" id="KW-0106">Calcium</keyword>
<dbReference type="GO" id="GO:0016174">
    <property type="term" value="F:NAD(P)H oxidase H2O2-forming activity"/>
    <property type="evidence" value="ECO:0007669"/>
    <property type="project" value="UniProtKB-EC"/>
</dbReference>
<keyword evidence="19" id="KW-0408">Iron</keyword>
<dbReference type="GO" id="GO:0016324">
    <property type="term" value="C:apical plasma membrane"/>
    <property type="evidence" value="ECO:0007669"/>
    <property type="project" value="UniProtKB-SubCell"/>
</dbReference>
<feature type="domain" description="EF-hand" evidence="21">
    <location>
        <begin position="961"/>
        <end position="996"/>
    </location>
</feature>
<dbReference type="SUPFAM" id="SSF52343">
    <property type="entry name" value="Ferredoxin reductase-like, C-terminal NADP-linked domain"/>
    <property type="match status" value="1"/>
</dbReference>
<gene>
    <name evidence="23" type="ORF">FSP39_016935</name>
</gene>
<evidence type="ECO:0000256" key="18">
    <source>
        <dbReference type="ARBA" id="ARBA00048762"/>
    </source>
</evidence>
<evidence type="ECO:0000256" key="10">
    <source>
        <dbReference type="ARBA" id="ARBA00022837"/>
    </source>
</evidence>
<dbReference type="Pfam" id="PF08022">
    <property type="entry name" value="FAD_binding_8"/>
    <property type="match status" value="1"/>
</dbReference>
<dbReference type="FunFam" id="2.40.30.10:FF:000059">
    <property type="entry name" value="dual oxidase isoform X1"/>
    <property type="match status" value="1"/>
</dbReference>
<dbReference type="Gene3D" id="2.40.30.10">
    <property type="entry name" value="Translation factors"/>
    <property type="match status" value="1"/>
</dbReference>
<dbReference type="GO" id="GO:0004601">
    <property type="term" value="F:peroxidase activity"/>
    <property type="evidence" value="ECO:0007669"/>
    <property type="project" value="UniProtKB-KW"/>
</dbReference>
<dbReference type="SFLD" id="SFLDG01168">
    <property type="entry name" value="Ferric_reductase_subgroup_(FRE"/>
    <property type="match status" value="1"/>
</dbReference>
<evidence type="ECO:0000256" key="4">
    <source>
        <dbReference type="ARBA" id="ARBA00022559"/>
    </source>
</evidence>
<dbReference type="Gene3D" id="1.10.640.10">
    <property type="entry name" value="Haem peroxidase domain superfamily, animal type"/>
    <property type="match status" value="1"/>
</dbReference>
<keyword evidence="4" id="KW-0575">Peroxidase</keyword>
<keyword evidence="16" id="KW-0376">Hydrogen peroxide</keyword>
<dbReference type="EMBL" id="VSWD01000007">
    <property type="protein sequence ID" value="KAK3098182.1"/>
    <property type="molecule type" value="Genomic_DNA"/>
</dbReference>
<keyword evidence="8" id="KW-0677">Repeat</keyword>
<comment type="subcellular location">
    <subcellularLocation>
        <location evidence="1">Apical cell membrane</location>
        <topology evidence="1">Multi-pass membrane protein</topology>
    </subcellularLocation>
</comment>
<dbReference type="PROSITE" id="PS51384">
    <property type="entry name" value="FAD_FR"/>
    <property type="match status" value="1"/>
</dbReference>
<dbReference type="InterPro" id="IPR011992">
    <property type="entry name" value="EF-hand-dom_pair"/>
</dbReference>
<feature type="transmembrane region" description="Helical" evidence="20">
    <location>
        <begin position="1180"/>
        <end position="1201"/>
    </location>
</feature>
<dbReference type="CDD" id="cd06186">
    <property type="entry name" value="NOX_Duox_like_FAD_NADP"/>
    <property type="match status" value="1"/>
</dbReference>
<feature type="transmembrane region" description="Helical" evidence="20">
    <location>
        <begin position="1096"/>
        <end position="1116"/>
    </location>
</feature>
<dbReference type="Pfam" id="PF03098">
    <property type="entry name" value="An_peroxidase"/>
    <property type="match status" value="1"/>
</dbReference>
<dbReference type="InterPro" id="IPR002048">
    <property type="entry name" value="EF_hand_dom"/>
</dbReference>
<keyword evidence="15" id="KW-0325">Glycoprotein</keyword>
<dbReference type="SUPFAM" id="SSF63380">
    <property type="entry name" value="Riboflavin synthase domain-like"/>
    <property type="match status" value="1"/>
</dbReference>
<evidence type="ECO:0000256" key="9">
    <source>
        <dbReference type="ARBA" id="ARBA00022827"/>
    </source>
</evidence>
<evidence type="ECO:0000256" key="14">
    <source>
        <dbReference type="ARBA" id="ARBA00023136"/>
    </source>
</evidence>
<dbReference type="GO" id="GO:0005509">
    <property type="term" value="F:calcium ion binding"/>
    <property type="evidence" value="ECO:0007669"/>
    <property type="project" value="InterPro"/>
</dbReference>
<dbReference type="InterPro" id="IPR039261">
    <property type="entry name" value="FNR_nucleotide-bd"/>
</dbReference>
<dbReference type="Pfam" id="PF08030">
    <property type="entry name" value="NAD_binding_6"/>
    <property type="match status" value="1"/>
</dbReference>
<keyword evidence="7 19" id="KW-0479">Metal-binding</keyword>
<keyword evidence="6 20" id="KW-0812">Transmembrane</keyword>
<proteinExistence type="inferred from homology"/>
<dbReference type="InterPro" id="IPR010255">
    <property type="entry name" value="Haem_peroxidase_sf"/>
</dbReference>
<keyword evidence="11" id="KW-0521">NADP</keyword>
<dbReference type="Gene3D" id="1.10.238.10">
    <property type="entry name" value="EF-hand"/>
    <property type="match status" value="1"/>
</dbReference>
<comment type="caution">
    <text evidence="23">The sequence shown here is derived from an EMBL/GenBank/DDBJ whole genome shotgun (WGS) entry which is preliminary data.</text>
</comment>